<proteinExistence type="predicted"/>
<dbReference type="Gene3D" id="3.60.15.10">
    <property type="entry name" value="Ribonuclease Z/Hydroxyacylglutathione hydrolase-like"/>
    <property type="match status" value="2"/>
</dbReference>
<protein>
    <submittedName>
        <fullName evidence="1">DNA internalization-related competence protein ComEC/Rec2</fullName>
    </submittedName>
</protein>
<dbReference type="EMBL" id="FLAC01000005">
    <property type="protein sequence ID" value="SBL80082.1"/>
    <property type="molecule type" value="Genomic_DNA"/>
</dbReference>
<sequence length="425" mass="47846">MKNTKVIQHFHSVGNGTFKTGSIFNWRDGKQFNWVYDCGSTSPSTLNRIFRDITMHKGWPGYIDMLVLSHFDDDHVNGVETLLKHNHVKSLVLPFSEWAQSVREISVLGKKGVSSSTALLQLNPLQWLASRDFDVQVDEVVLVQGGSDRPGPVSDNFPKDDDPRAFSENYFTFNQRSMPGRTTIKTVQHNHPIYSHQSDLEFVFYNAEKDFKELGLIVKKGGQWCAKKSGRPLTDVKADIQNTIESISLHIPSSTMPLGWRKTLKSCYEKHFGQTGKAKNNISLCMYTAPTRNNVSDFLVIRNSQVQNYPFHPTHLFYPRYPLFPTSRLATLCTGDITLTSSVIADLKSHLGLQRWDKIGLIQVPHHGSQHSWKSGNAGLLAPAQFLHCASGSKHHPHPKVVKDLIGFVVHTADRTNGVSIDYNI</sequence>
<organism evidence="1 2">
    <name type="scientific">Raoultella planticola</name>
    <name type="common">Klebsiella planticola</name>
    <dbReference type="NCBI Taxonomy" id="575"/>
    <lineage>
        <taxon>Bacteria</taxon>
        <taxon>Pseudomonadati</taxon>
        <taxon>Pseudomonadota</taxon>
        <taxon>Gammaproteobacteria</taxon>
        <taxon>Enterobacterales</taxon>
        <taxon>Enterobacteriaceae</taxon>
        <taxon>Klebsiella/Raoultella group</taxon>
        <taxon>Raoultella</taxon>
    </lineage>
</organism>
<name>A0A8G2E9E0_RAOPL</name>
<accession>A0A8G2E9E0</accession>
<dbReference type="Proteomes" id="UP000078124">
    <property type="component" value="Unassembled WGS sequence"/>
</dbReference>
<dbReference type="InterPro" id="IPR036866">
    <property type="entry name" value="RibonucZ/Hydroxyglut_hydro"/>
</dbReference>
<evidence type="ECO:0000313" key="1">
    <source>
        <dbReference type="EMBL" id="SBL80082.1"/>
    </source>
</evidence>
<dbReference type="AlphaFoldDB" id="A0A8G2E9E0"/>
<gene>
    <name evidence="1" type="ORF">SAMEA2273876_01677</name>
</gene>
<comment type="caution">
    <text evidence="1">The sequence shown here is derived from an EMBL/GenBank/DDBJ whole genome shotgun (WGS) entry which is preliminary data.</text>
</comment>
<dbReference type="SUPFAM" id="SSF56281">
    <property type="entry name" value="Metallo-hydrolase/oxidoreductase"/>
    <property type="match status" value="1"/>
</dbReference>
<reference evidence="1 2" key="1">
    <citation type="submission" date="2016-05" db="EMBL/GenBank/DDBJ databases">
        <authorList>
            <consortium name="Pathogen Informatics"/>
        </authorList>
    </citation>
    <scope>NUCLEOTIDE SEQUENCE [LARGE SCALE GENOMIC DNA]</scope>
    <source>
        <strain evidence="1 2">2880STDY5682802</strain>
    </source>
</reference>
<dbReference type="RefSeq" id="WP_064384549.1">
    <property type="nucleotide sequence ID" value="NZ_FLAC01000005.1"/>
</dbReference>
<evidence type="ECO:0000313" key="2">
    <source>
        <dbReference type="Proteomes" id="UP000078124"/>
    </source>
</evidence>